<evidence type="ECO:0000313" key="12">
    <source>
        <dbReference type="EMBL" id="TPE46712.1"/>
    </source>
</evidence>
<evidence type="ECO:0000256" key="6">
    <source>
        <dbReference type="ARBA" id="ARBA00022777"/>
    </source>
</evidence>
<dbReference type="GO" id="GO:0016020">
    <property type="term" value="C:membrane"/>
    <property type="evidence" value="ECO:0007669"/>
    <property type="project" value="UniProtKB-SubCell"/>
</dbReference>
<dbReference type="InterPro" id="IPR004358">
    <property type="entry name" value="Sig_transdc_His_kin-like_C"/>
</dbReference>
<dbReference type="Gene3D" id="6.10.340.10">
    <property type="match status" value="1"/>
</dbReference>
<dbReference type="EMBL" id="VFRR01000052">
    <property type="protein sequence ID" value="TPE46712.1"/>
    <property type="molecule type" value="Genomic_DNA"/>
</dbReference>
<evidence type="ECO:0000259" key="9">
    <source>
        <dbReference type="PROSITE" id="PS50109"/>
    </source>
</evidence>
<keyword evidence="6" id="KW-0418">Kinase</keyword>
<dbReference type="InterPro" id="IPR005467">
    <property type="entry name" value="His_kinase_dom"/>
</dbReference>
<dbReference type="Pfam" id="PF00512">
    <property type="entry name" value="HisKA"/>
    <property type="match status" value="1"/>
</dbReference>
<keyword evidence="8" id="KW-1133">Transmembrane helix</keyword>
<dbReference type="SMART" id="SM00387">
    <property type="entry name" value="HATPase_c"/>
    <property type="match status" value="1"/>
</dbReference>
<feature type="domain" description="Histidine kinase" evidence="9">
    <location>
        <begin position="481"/>
        <end position="695"/>
    </location>
</feature>
<evidence type="ECO:0000256" key="5">
    <source>
        <dbReference type="ARBA" id="ARBA00022679"/>
    </source>
</evidence>
<feature type="domain" description="HAMP" evidence="11">
    <location>
        <begin position="280"/>
        <end position="333"/>
    </location>
</feature>
<evidence type="ECO:0000256" key="8">
    <source>
        <dbReference type="SAM" id="Phobius"/>
    </source>
</evidence>
<keyword evidence="13" id="KW-1185">Reference proteome</keyword>
<dbReference type="PANTHER" id="PTHR43065:SF42">
    <property type="entry name" value="TWO-COMPONENT SENSOR PPRA"/>
    <property type="match status" value="1"/>
</dbReference>
<keyword evidence="8" id="KW-0472">Membrane</keyword>
<dbReference type="PROSITE" id="PS50109">
    <property type="entry name" value="HIS_KIN"/>
    <property type="match status" value="1"/>
</dbReference>
<dbReference type="SUPFAM" id="SSF158472">
    <property type="entry name" value="HAMP domain-like"/>
    <property type="match status" value="1"/>
</dbReference>
<proteinExistence type="predicted"/>
<evidence type="ECO:0000256" key="3">
    <source>
        <dbReference type="ARBA" id="ARBA00012438"/>
    </source>
</evidence>
<dbReference type="Gene3D" id="3.40.50.2300">
    <property type="match status" value="1"/>
</dbReference>
<gene>
    <name evidence="12" type="ORF">FJM67_15595</name>
</gene>
<dbReference type="GO" id="GO:0000155">
    <property type="term" value="F:phosphorelay sensor kinase activity"/>
    <property type="evidence" value="ECO:0007669"/>
    <property type="project" value="InterPro"/>
</dbReference>
<keyword evidence="5" id="KW-0808">Transferase</keyword>
<accession>A0A501WD12</accession>
<dbReference type="InterPro" id="IPR003660">
    <property type="entry name" value="HAMP_dom"/>
</dbReference>
<dbReference type="EC" id="2.7.13.3" evidence="3"/>
<dbReference type="InterPro" id="IPR036890">
    <property type="entry name" value="HATPase_C_sf"/>
</dbReference>
<evidence type="ECO:0000259" key="10">
    <source>
        <dbReference type="PROSITE" id="PS50110"/>
    </source>
</evidence>
<dbReference type="PROSITE" id="PS50110">
    <property type="entry name" value="RESPONSE_REGULATORY"/>
    <property type="match status" value="1"/>
</dbReference>
<keyword evidence="4 7" id="KW-0597">Phosphoprotein</keyword>
<reference evidence="12 13" key="1">
    <citation type="submission" date="2019-06" db="EMBL/GenBank/DDBJ databases">
        <title>A novel bacterium of genus Marinomonas, isolated from coastal sand.</title>
        <authorList>
            <person name="Huang H."/>
            <person name="Mo K."/>
            <person name="Hu Y."/>
        </authorList>
    </citation>
    <scope>NUCLEOTIDE SEQUENCE [LARGE SCALE GENOMIC DNA]</scope>
    <source>
        <strain evidence="12 13">HB171799</strain>
    </source>
</reference>
<organism evidence="12 13">
    <name type="scientific">Maribrevibacterium harenarium</name>
    <dbReference type="NCBI Taxonomy" id="2589817"/>
    <lineage>
        <taxon>Bacteria</taxon>
        <taxon>Pseudomonadati</taxon>
        <taxon>Pseudomonadota</taxon>
        <taxon>Gammaproteobacteria</taxon>
        <taxon>Oceanospirillales</taxon>
        <taxon>Oceanospirillaceae</taxon>
        <taxon>Maribrevibacterium</taxon>
    </lineage>
</organism>
<dbReference type="PRINTS" id="PR00344">
    <property type="entry name" value="BCTRLSENSOR"/>
</dbReference>
<dbReference type="InterPro" id="IPR011006">
    <property type="entry name" value="CheY-like_superfamily"/>
</dbReference>
<keyword evidence="8" id="KW-0812">Transmembrane</keyword>
<dbReference type="InterPro" id="IPR035965">
    <property type="entry name" value="PAS-like_dom_sf"/>
</dbReference>
<evidence type="ECO:0000256" key="1">
    <source>
        <dbReference type="ARBA" id="ARBA00000085"/>
    </source>
</evidence>
<dbReference type="OrthoDB" id="9772100at2"/>
<dbReference type="InterPro" id="IPR001789">
    <property type="entry name" value="Sig_transdc_resp-reg_receiver"/>
</dbReference>
<dbReference type="SUPFAM" id="SSF55785">
    <property type="entry name" value="PYP-like sensor domain (PAS domain)"/>
    <property type="match status" value="1"/>
</dbReference>
<dbReference type="Pfam" id="PF00072">
    <property type="entry name" value="Response_reg"/>
    <property type="match status" value="1"/>
</dbReference>
<evidence type="ECO:0000256" key="4">
    <source>
        <dbReference type="ARBA" id="ARBA00022553"/>
    </source>
</evidence>
<dbReference type="RefSeq" id="WP_140591246.1">
    <property type="nucleotide sequence ID" value="NZ_VFRR01000052.1"/>
</dbReference>
<dbReference type="Proteomes" id="UP000315901">
    <property type="component" value="Unassembled WGS sequence"/>
</dbReference>
<dbReference type="InterPro" id="IPR003661">
    <property type="entry name" value="HisK_dim/P_dom"/>
</dbReference>
<dbReference type="SMART" id="SM00388">
    <property type="entry name" value="HisKA"/>
    <property type="match status" value="1"/>
</dbReference>
<dbReference type="Gene3D" id="3.30.565.10">
    <property type="entry name" value="Histidine kinase-like ATPase, C-terminal domain"/>
    <property type="match status" value="1"/>
</dbReference>
<sequence length="835" mass="93803">MRLTSIRQKASLALIAISLVAFFMVAIGWQAMRVSEESLSEFEAKTLPEISTALTLAEGVAQLAGAAPYTAGSARPFQLQTESERLNRRITDLRSVADSLHDPQFRQEVERRLDDLQATLEELVGLVYEELYIREDALAQQFAIRGLAAEESARLQLPQEQILTWLLQLIEAPGIVADHIIAAVEPAQLSTPEQQIIAALQHAQLRLNQIQERKSYLLIALRAKSEQLSEQVSGFVGGLQKRVSRQREDVGQVVQHGQLWIIGISLFLMLGLARLYWYSQRMTRDLQAVTTEMELLSNGQVASQAPRIRRNDEIGTLAKVFEVFRRDAIRRLEVTAELSEQKRLLETIFYNMNDGLSVFSAKGELLAWNRGYQQLFDLRDEDLHIGMPIAEVQKLIGQGAHKNLNLENQLVHMDEVNASRHHVSQSFERHFDSGKIIEFRSKPMPEGGFVTLYTDLTERKSVESQLRQAQKMEMLGQLTGGVAHDFNNLLAAIIGNLQMLSDSSPLQDDQKRYIERALAVSEKSSNLVQRLLAFGRRQQLFPERTHIDDLIEGMLDLVEYSVGNHIQVHHRLGCADAYCLIDPSQLENALLNLSLNSAQAMPKGGQLTFSTDFRNLPDSNIPCVRIKVEDTGEGIPKAVLSRIFEPFFSTKPVGKGSGLGLSMIYGFVKQSGGEIAVTSEQGQWTKVCIFLPIMTAEQDVATAVPIADERQVKVPEGGLIWLVEDDPEVRRALQEQLQQKQFLVHVFSAAEEVINALEKGILPDLLLTDVNLSGTKHGIELVHEYCCSREQPLPYILMSGLPRQELEQKYDLLPTDLLISKPFKISQLMERLQII</sequence>
<dbReference type="Pfam" id="PF02518">
    <property type="entry name" value="HATPase_c"/>
    <property type="match status" value="1"/>
</dbReference>
<dbReference type="Pfam" id="PF12860">
    <property type="entry name" value="PAS_7"/>
    <property type="match status" value="1"/>
</dbReference>
<evidence type="ECO:0000259" key="11">
    <source>
        <dbReference type="PROSITE" id="PS50885"/>
    </source>
</evidence>
<comment type="subcellular location">
    <subcellularLocation>
        <location evidence="2">Membrane</location>
    </subcellularLocation>
</comment>
<dbReference type="InterPro" id="IPR036097">
    <property type="entry name" value="HisK_dim/P_sf"/>
</dbReference>
<evidence type="ECO:0000313" key="13">
    <source>
        <dbReference type="Proteomes" id="UP000315901"/>
    </source>
</evidence>
<dbReference type="SMART" id="SM00448">
    <property type="entry name" value="REC"/>
    <property type="match status" value="1"/>
</dbReference>
<dbReference type="AlphaFoldDB" id="A0A501WD12"/>
<evidence type="ECO:0000256" key="7">
    <source>
        <dbReference type="PROSITE-ProRule" id="PRU00169"/>
    </source>
</evidence>
<comment type="catalytic activity">
    <reaction evidence="1">
        <text>ATP + protein L-histidine = ADP + protein N-phospho-L-histidine.</text>
        <dbReference type="EC" id="2.7.13.3"/>
    </reaction>
</comment>
<name>A0A501WD12_9GAMM</name>
<dbReference type="PROSITE" id="PS50885">
    <property type="entry name" value="HAMP"/>
    <property type="match status" value="1"/>
</dbReference>
<comment type="caution">
    <text evidence="12">The sequence shown here is derived from an EMBL/GenBank/DDBJ whole genome shotgun (WGS) entry which is preliminary data.</text>
</comment>
<feature type="transmembrane region" description="Helical" evidence="8">
    <location>
        <begin position="12"/>
        <end position="32"/>
    </location>
</feature>
<dbReference type="SUPFAM" id="SSF55874">
    <property type="entry name" value="ATPase domain of HSP90 chaperone/DNA topoisomerase II/histidine kinase"/>
    <property type="match status" value="1"/>
</dbReference>
<feature type="domain" description="Response regulatory" evidence="10">
    <location>
        <begin position="719"/>
        <end position="835"/>
    </location>
</feature>
<dbReference type="SUPFAM" id="SSF52172">
    <property type="entry name" value="CheY-like"/>
    <property type="match status" value="1"/>
</dbReference>
<dbReference type="InterPro" id="IPR003594">
    <property type="entry name" value="HATPase_dom"/>
</dbReference>
<dbReference type="CDD" id="cd00082">
    <property type="entry name" value="HisKA"/>
    <property type="match status" value="1"/>
</dbReference>
<feature type="modified residue" description="4-aspartylphosphate" evidence="7">
    <location>
        <position position="769"/>
    </location>
</feature>
<protein>
    <recommendedName>
        <fullName evidence="3">histidine kinase</fullName>
        <ecNumber evidence="3">2.7.13.3</ecNumber>
    </recommendedName>
</protein>
<dbReference type="PANTHER" id="PTHR43065">
    <property type="entry name" value="SENSOR HISTIDINE KINASE"/>
    <property type="match status" value="1"/>
</dbReference>
<dbReference type="Gene3D" id="3.30.450.20">
    <property type="entry name" value="PAS domain"/>
    <property type="match status" value="1"/>
</dbReference>
<dbReference type="SUPFAM" id="SSF47384">
    <property type="entry name" value="Homodimeric domain of signal transducing histidine kinase"/>
    <property type="match status" value="1"/>
</dbReference>
<dbReference type="Gene3D" id="1.10.287.130">
    <property type="match status" value="1"/>
</dbReference>
<evidence type="ECO:0000256" key="2">
    <source>
        <dbReference type="ARBA" id="ARBA00004370"/>
    </source>
</evidence>